<sequence>MRFSSRVVSSAAALALVIGPASPVQAAPAENVKMVLSSLSGKRIYLEHHFAYCRKKNRCVPSAQDGTDKVARYTQARKVRRGHGAWISTVAIRPHRLRVYVDGRLVHNKKAKWHAQGDGGFYITDYTYFNR</sequence>
<proteinExistence type="predicted"/>
<dbReference type="EMBL" id="BAAAHH010000009">
    <property type="protein sequence ID" value="GAA0950195.1"/>
    <property type="molecule type" value="Genomic_DNA"/>
</dbReference>
<reference evidence="3" key="1">
    <citation type="journal article" date="2019" name="Int. J. Syst. Evol. Microbiol.">
        <title>The Global Catalogue of Microorganisms (GCM) 10K type strain sequencing project: providing services to taxonomists for standard genome sequencing and annotation.</title>
        <authorList>
            <consortium name="The Broad Institute Genomics Platform"/>
            <consortium name="The Broad Institute Genome Sequencing Center for Infectious Disease"/>
            <person name="Wu L."/>
            <person name="Ma J."/>
        </authorList>
    </citation>
    <scope>NUCLEOTIDE SEQUENCE [LARGE SCALE GENOMIC DNA]</scope>
    <source>
        <strain evidence="3">JCM 10696</strain>
    </source>
</reference>
<evidence type="ECO:0000313" key="3">
    <source>
        <dbReference type="Proteomes" id="UP001500665"/>
    </source>
</evidence>
<keyword evidence="1" id="KW-0732">Signal</keyword>
<keyword evidence="3" id="KW-1185">Reference proteome</keyword>
<feature type="chain" id="PRO_5046847247" description="PA14 domain-containing protein" evidence="1">
    <location>
        <begin position="27"/>
        <end position="131"/>
    </location>
</feature>
<evidence type="ECO:0000256" key="1">
    <source>
        <dbReference type="SAM" id="SignalP"/>
    </source>
</evidence>
<evidence type="ECO:0000313" key="2">
    <source>
        <dbReference type="EMBL" id="GAA0950195.1"/>
    </source>
</evidence>
<feature type="signal peptide" evidence="1">
    <location>
        <begin position="1"/>
        <end position="26"/>
    </location>
</feature>
<organism evidence="2 3">
    <name type="scientific">Actinocorallia libanotica</name>
    <dbReference type="NCBI Taxonomy" id="46162"/>
    <lineage>
        <taxon>Bacteria</taxon>
        <taxon>Bacillati</taxon>
        <taxon>Actinomycetota</taxon>
        <taxon>Actinomycetes</taxon>
        <taxon>Streptosporangiales</taxon>
        <taxon>Thermomonosporaceae</taxon>
        <taxon>Actinocorallia</taxon>
    </lineage>
</organism>
<gene>
    <name evidence="2" type="ORF">GCM10009550_28510</name>
</gene>
<evidence type="ECO:0008006" key="4">
    <source>
        <dbReference type="Google" id="ProtNLM"/>
    </source>
</evidence>
<name>A0ABP4BHB9_9ACTN</name>
<dbReference type="Proteomes" id="UP001500665">
    <property type="component" value="Unassembled WGS sequence"/>
</dbReference>
<accession>A0ABP4BHB9</accession>
<comment type="caution">
    <text evidence="2">The sequence shown here is derived from an EMBL/GenBank/DDBJ whole genome shotgun (WGS) entry which is preliminary data.</text>
</comment>
<dbReference type="RefSeq" id="WP_344240770.1">
    <property type="nucleotide sequence ID" value="NZ_BAAAHH010000009.1"/>
</dbReference>
<protein>
    <recommendedName>
        <fullName evidence="4">PA14 domain-containing protein</fullName>
    </recommendedName>
</protein>